<keyword evidence="1" id="KW-0732">Signal</keyword>
<dbReference type="PROSITE" id="PS51257">
    <property type="entry name" value="PROKAR_LIPOPROTEIN"/>
    <property type="match status" value="1"/>
</dbReference>
<dbReference type="eggNOG" id="ENOG50348FY">
    <property type="taxonomic scope" value="Bacteria"/>
</dbReference>
<dbReference type="KEGG" id="hhu:AR456_06065"/>
<accession>W1N4K0</accession>
<organism evidence="2 3">
    <name type="scientific">Halomonas huangheensis</name>
    <dbReference type="NCBI Taxonomy" id="1178482"/>
    <lineage>
        <taxon>Bacteria</taxon>
        <taxon>Pseudomonadati</taxon>
        <taxon>Pseudomonadota</taxon>
        <taxon>Gammaproteobacteria</taxon>
        <taxon>Oceanospirillales</taxon>
        <taxon>Halomonadaceae</taxon>
        <taxon>Halomonas</taxon>
    </lineage>
</organism>
<dbReference type="PATRIC" id="fig|1178482.3.peg.3527"/>
<evidence type="ECO:0000313" key="3">
    <source>
        <dbReference type="Proteomes" id="UP000019113"/>
    </source>
</evidence>
<protein>
    <recommendedName>
        <fullName evidence="4">DUF4156 domain-containing protein</fullName>
    </recommendedName>
</protein>
<dbReference type="Proteomes" id="UP000019113">
    <property type="component" value="Unassembled WGS sequence"/>
</dbReference>
<dbReference type="EMBL" id="AVBC01000039">
    <property type="protein sequence ID" value="ERL50424.1"/>
    <property type="molecule type" value="Genomic_DNA"/>
</dbReference>
<gene>
    <name evidence="2" type="ORF">BJB45_04645</name>
</gene>
<proteinExistence type="predicted"/>
<evidence type="ECO:0008006" key="4">
    <source>
        <dbReference type="Google" id="ProtNLM"/>
    </source>
</evidence>
<feature type="signal peptide" evidence="1">
    <location>
        <begin position="1"/>
        <end position="21"/>
    </location>
</feature>
<keyword evidence="3" id="KW-1185">Reference proteome</keyword>
<evidence type="ECO:0000256" key="1">
    <source>
        <dbReference type="SAM" id="SignalP"/>
    </source>
</evidence>
<dbReference type="OrthoDB" id="6171735at2"/>
<dbReference type="RefSeq" id="WP_021820475.1">
    <property type="nucleotide sequence ID" value="NZ_AVBC01000039.1"/>
</dbReference>
<dbReference type="AlphaFoldDB" id="W1N4K0"/>
<name>W1N4K0_9GAMM</name>
<feature type="chain" id="PRO_5009977344" description="DUF4156 domain-containing protein" evidence="1">
    <location>
        <begin position="22"/>
        <end position="123"/>
    </location>
</feature>
<comment type="caution">
    <text evidence="2">The sequence shown here is derived from an EMBL/GenBank/DDBJ whole genome shotgun (WGS) entry which is preliminary data.</text>
</comment>
<evidence type="ECO:0000313" key="2">
    <source>
        <dbReference type="EMBL" id="ERL50424.1"/>
    </source>
</evidence>
<sequence length="123" mass="13157">MNMSPRTLLFTLGATAGLALAGCSSNSASLEMSATDYVVTGLGDSRQEALDMAKERALEQCEAQSRDQFVIQDQQVLDPNSSEEKRASAEAMVQGGTVTADTDLNVLNDDGDSYKAIWTISCR</sequence>
<reference evidence="2 3" key="1">
    <citation type="submission" date="2013-08" db="EMBL/GenBank/DDBJ databases">
        <title>draft genome of Halomonas huanghegensis, strain BJGMM-B45T.</title>
        <authorList>
            <person name="Miao C."/>
            <person name="Wan Y."/>
            <person name="Jin W."/>
        </authorList>
    </citation>
    <scope>NUCLEOTIDE SEQUENCE [LARGE SCALE GENOMIC DNA]</scope>
    <source>
        <strain evidence="2 3">BJGMM-B45</strain>
    </source>
</reference>